<dbReference type="Proteomes" id="UP000054995">
    <property type="component" value="Unassembled WGS sequence"/>
</dbReference>
<accession>A0A0V1DNJ4</accession>
<sequence>MEHGIRMNLNFLNLLIVNHSDLCRFYHHIKHQCYRNVACCLTFREFCQQIVRTCRSTGIQMPDRPRFFEQAGKNDSVEM</sequence>
<protein>
    <submittedName>
        <fullName evidence="1">Uncharacterized protein</fullName>
    </submittedName>
</protein>
<dbReference type="OrthoDB" id="5971213at2759"/>
<organism evidence="1 2">
    <name type="scientific">Trichinella pseudospiralis</name>
    <name type="common">Parasitic roundworm</name>
    <dbReference type="NCBI Taxonomy" id="6337"/>
    <lineage>
        <taxon>Eukaryota</taxon>
        <taxon>Metazoa</taxon>
        <taxon>Ecdysozoa</taxon>
        <taxon>Nematoda</taxon>
        <taxon>Enoplea</taxon>
        <taxon>Dorylaimia</taxon>
        <taxon>Trichinellida</taxon>
        <taxon>Trichinellidae</taxon>
        <taxon>Trichinella</taxon>
    </lineage>
</organism>
<evidence type="ECO:0000313" key="2">
    <source>
        <dbReference type="Proteomes" id="UP000054995"/>
    </source>
</evidence>
<name>A0A0V1DNJ4_TRIPS</name>
<dbReference type="EMBL" id="JYDT01002735">
    <property type="protein sequence ID" value="KRY63045.1"/>
    <property type="molecule type" value="Genomic_DNA"/>
</dbReference>
<comment type="caution">
    <text evidence="1">The sequence shown here is derived from an EMBL/GenBank/DDBJ whole genome shotgun (WGS) entry which is preliminary data.</text>
</comment>
<evidence type="ECO:0000313" key="1">
    <source>
        <dbReference type="EMBL" id="KRY63045.1"/>
    </source>
</evidence>
<reference evidence="1 2" key="1">
    <citation type="submission" date="2015-01" db="EMBL/GenBank/DDBJ databases">
        <title>Evolution of Trichinella species and genotypes.</title>
        <authorList>
            <person name="Korhonen P.K."/>
            <person name="Edoardo P."/>
            <person name="Giuseppe L.R."/>
            <person name="Gasser R.B."/>
        </authorList>
    </citation>
    <scope>NUCLEOTIDE SEQUENCE [LARGE SCALE GENOMIC DNA]</scope>
    <source>
        <strain evidence="1">ISS470</strain>
    </source>
</reference>
<gene>
    <name evidence="1" type="ORF">T4D_9194</name>
</gene>
<keyword evidence="2" id="KW-1185">Reference proteome</keyword>
<dbReference type="AlphaFoldDB" id="A0A0V1DNJ4"/>
<proteinExistence type="predicted"/>
<feature type="non-terminal residue" evidence="1">
    <location>
        <position position="79"/>
    </location>
</feature>